<dbReference type="SUPFAM" id="SSF75304">
    <property type="entry name" value="Amidase signature (AS) enzymes"/>
    <property type="match status" value="1"/>
</dbReference>
<dbReference type="EMBL" id="CAEZTC010000196">
    <property type="protein sequence ID" value="CAB4569927.1"/>
    <property type="molecule type" value="Genomic_DNA"/>
</dbReference>
<proteinExistence type="predicted"/>
<dbReference type="Pfam" id="PF01425">
    <property type="entry name" value="Amidase"/>
    <property type="match status" value="1"/>
</dbReference>
<organism evidence="2">
    <name type="scientific">freshwater metagenome</name>
    <dbReference type="NCBI Taxonomy" id="449393"/>
    <lineage>
        <taxon>unclassified sequences</taxon>
        <taxon>metagenomes</taxon>
        <taxon>ecological metagenomes</taxon>
    </lineage>
</organism>
<dbReference type="InterPro" id="IPR036928">
    <property type="entry name" value="AS_sf"/>
</dbReference>
<dbReference type="InterPro" id="IPR020556">
    <property type="entry name" value="Amidase_CS"/>
</dbReference>
<dbReference type="GO" id="GO:0003824">
    <property type="term" value="F:catalytic activity"/>
    <property type="evidence" value="ECO:0007669"/>
    <property type="project" value="InterPro"/>
</dbReference>
<protein>
    <submittedName>
        <fullName evidence="2">Unannotated protein</fullName>
    </submittedName>
</protein>
<evidence type="ECO:0000259" key="1">
    <source>
        <dbReference type="Pfam" id="PF01425"/>
    </source>
</evidence>
<feature type="domain" description="Amidase" evidence="1">
    <location>
        <begin position="31"/>
        <end position="448"/>
    </location>
</feature>
<accession>A0A6J6E0T7</accession>
<reference evidence="2" key="1">
    <citation type="submission" date="2020-05" db="EMBL/GenBank/DDBJ databases">
        <authorList>
            <person name="Chiriac C."/>
            <person name="Salcher M."/>
            <person name="Ghai R."/>
            <person name="Kavagutti S V."/>
        </authorList>
    </citation>
    <scope>NUCLEOTIDE SEQUENCE</scope>
</reference>
<dbReference type="Gene3D" id="3.90.1300.10">
    <property type="entry name" value="Amidase signature (AS) domain"/>
    <property type="match status" value="1"/>
</dbReference>
<dbReference type="NCBIfam" id="NF005687">
    <property type="entry name" value="PRK07487.1"/>
    <property type="match status" value="1"/>
</dbReference>
<sequence>MDNHSKRDEPWFMSGSDVHRLVRDKHISATEVVESQLRRIDEVNGRINAIVASNPQDALGTARLIDEGAIIGPNIGMTFTTKINTDHLGYVNDNGVRGLKDNHSHRTAACIEGLLESGMAMVGRTNAPALSMRLHTDNALHGETLNPHGEHISSGGSSGGAAAAVAAGLCHVAQGSDVGGSLRWPAYCNGVIGLRPTMGRMVVGGTNANLRGWMAANMATHGPIARTMEDIEAAFTVMNRPNWADPFWVPAPHSFSPSTTHKKVAIVTHDSFGLHPRVVATVREAGQIFADAGYIVEEVAPPMLDEFFSLWTSLASIDITHGLFPAMKMADDAGLSDVFTDWAEAFTDHSGQAFMKAHMLRDRIGRAWNEFFADYPLVVLPGFAEPMMRRGQDREVSGAMFTVAKLARYMLNIPALGIPAMSFPMGKHEGAPVGVQIVAHAWREDLILEAGHVLEASRGKVTPVSVK</sequence>
<dbReference type="PANTHER" id="PTHR11895:SF7">
    <property type="entry name" value="GLUTAMYL-TRNA(GLN) AMIDOTRANSFERASE SUBUNIT A, MITOCHONDRIAL"/>
    <property type="match status" value="1"/>
</dbReference>
<dbReference type="PANTHER" id="PTHR11895">
    <property type="entry name" value="TRANSAMIDASE"/>
    <property type="match status" value="1"/>
</dbReference>
<dbReference type="AlphaFoldDB" id="A0A6J6E0T7"/>
<dbReference type="InterPro" id="IPR000120">
    <property type="entry name" value="Amidase"/>
</dbReference>
<name>A0A6J6E0T7_9ZZZZ</name>
<dbReference type="PROSITE" id="PS00571">
    <property type="entry name" value="AMIDASES"/>
    <property type="match status" value="1"/>
</dbReference>
<gene>
    <name evidence="2" type="ORF">UFOPK1572_01302</name>
</gene>
<evidence type="ECO:0000313" key="2">
    <source>
        <dbReference type="EMBL" id="CAB4569927.1"/>
    </source>
</evidence>
<dbReference type="InterPro" id="IPR023631">
    <property type="entry name" value="Amidase_dom"/>
</dbReference>